<keyword evidence="2 4" id="KW-0012">Acyltransferase</keyword>
<evidence type="ECO:0000313" key="4">
    <source>
        <dbReference type="EMBL" id="NIJ08786.1"/>
    </source>
</evidence>
<dbReference type="Proteomes" id="UP000727456">
    <property type="component" value="Unassembled WGS sequence"/>
</dbReference>
<dbReference type="CDD" id="cd04301">
    <property type="entry name" value="NAT_SF"/>
    <property type="match status" value="1"/>
</dbReference>
<name>A0ABX0TYS6_9SPHN</name>
<dbReference type="InterPro" id="IPR016181">
    <property type="entry name" value="Acyl_CoA_acyltransferase"/>
</dbReference>
<evidence type="ECO:0000256" key="2">
    <source>
        <dbReference type="ARBA" id="ARBA00023315"/>
    </source>
</evidence>
<dbReference type="Pfam" id="PF13508">
    <property type="entry name" value="Acetyltransf_7"/>
    <property type="match status" value="1"/>
</dbReference>
<keyword evidence="5" id="KW-1185">Reference proteome</keyword>
<dbReference type="EC" id="2.3.1.267" evidence="4"/>
<dbReference type="GO" id="GO:0008999">
    <property type="term" value="F:protein-N-terminal-alanine acetyltransferase activity"/>
    <property type="evidence" value="ECO:0007669"/>
    <property type="project" value="UniProtKB-EC"/>
</dbReference>
<feature type="domain" description="N-acetyltransferase" evidence="3">
    <location>
        <begin position="5"/>
        <end position="156"/>
    </location>
</feature>
<dbReference type="Gene3D" id="3.40.630.30">
    <property type="match status" value="1"/>
</dbReference>
<dbReference type="PROSITE" id="PS51186">
    <property type="entry name" value="GNAT"/>
    <property type="match status" value="1"/>
</dbReference>
<protein>
    <submittedName>
        <fullName evidence="4">Ribosomal-protein-alanine N-acetyltransferase</fullName>
        <ecNumber evidence="4">2.3.1.267</ecNumber>
    </submittedName>
</protein>
<dbReference type="InterPro" id="IPR000182">
    <property type="entry name" value="GNAT_dom"/>
</dbReference>
<reference evidence="4 5" key="1">
    <citation type="submission" date="2020-03" db="EMBL/GenBank/DDBJ databases">
        <title>Genomic Encyclopedia of Type Strains, Phase III (KMG-III): the genomes of soil and plant-associated and newly described type strains.</title>
        <authorList>
            <person name="Whitman W."/>
        </authorList>
    </citation>
    <scope>NUCLEOTIDE SEQUENCE [LARGE SCALE GENOMIC DNA]</scope>
    <source>
        <strain evidence="4 5">CECT 8804</strain>
    </source>
</reference>
<sequence>MTEGLVLAPGAAADVESLMPVMDSAFDPAFGEAWTRGQCLGILSLPDVWLTLARLADGHVCGFTLARRAEDEAELLLLAVEPVSRGQGIGRELVERCAADARSRRATKLILEMREGNSAGRLYEHSGFTVVGRRKAYYRGRDGRLHDALTMRRSLRSVAEDASFAASELLQQPKSQAS</sequence>
<dbReference type="InterPro" id="IPR050832">
    <property type="entry name" value="Bact_Acetyltransf"/>
</dbReference>
<evidence type="ECO:0000259" key="3">
    <source>
        <dbReference type="PROSITE" id="PS51186"/>
    </source>
</evidence>
<dbReference type="EMBL" id="JAAOZC010000006">
    <property type="protein sequence ID" value="NIJ08786.1"/>
    <property type="molecule type" value="Genomic_DNA"/>
</dbReference>
<dbReference type="RefSeq" id="WP_167073784.1">
    <property type="nucleotide sequence ID" value="NZ_JAAOZC010000006.1"/>
</dbReference>
<gene>
    <name evidence="4" type="ORF">FHS31_002410</name>
</gene>
<evidence type="ECO:0000313" key="5">
    <source>
        <dbReference type="Proteomes" id="UP000727456"/>
    </source>
</evidence>
<comment type="caution">
    <text evidence="4">The sequence shown here is derived from an EMBL/GenBank/DDBJ whole genome shotgun (WGS) entry which is preliminary data.</text>
</comment>
<dbReference type="PANTHER" id="PTHR43877">
    <property type="entry name" value="AMINOALKYLPHOSPHONATE N-ACETYLTRANSFERASE-RELATED-RELATED"/>
    <property type="match status" value="1"/>
</dbReference>
<dbReference type="SUPFAM" id="SSF55729">
    <property type="entry name" value="Acyl-CoA N-acyltransferases (Nat)"/>
    <property type="match status" value="1"/>
</dbReference>
<keyword evidence="1 4" id="KW-0808">Transferase</keyword>
<accession>A0ABX0TYS6</accession>
<proteinExistence type="predicted"/>
<evidence type="ECO:0000256" key="1">
    <source>
        <dbReference type="ARBA" id="ARBA00022679"/>
    </source>
</evidence>
<organism evidence="4 5">
    <name type="scientific">Sphingomonas vulcanisoli</name>
    <dbReference type="NCBI Taxonomy" id="1658060"/>
    <lineage>
        <taxon>Bacteria</taxon>
        <taxon>Pseudomonadati</taxon>
        <taxon>Pseudomonadota</taxon>
        <taxon>Alphaproteobacteria</taxon>
        <taxon>Sphingomonadales</taxon>
        <taxon>Sphingomonadaceae</taxon>
        <taxon>Sphingomonas</taxon>
    </lineage>
</organism>